<name>A0A834Z386_TETSI</name>
<comment type="caution">
    <text evidence="1">The sequence shown here is derived from an EMBL/GenBank/DDBJ whole genome shotgun (WGS) entry which is preliminary data.</text>
</comment>
<dbReference type="AlphaFoldDB" id="A0A834Z386"/>
<gene>
    <name evidence="1" type="ORF">HHK36_018075</name>
</gene>
<reference evidence="1 2" key="1">
    <citation type="submission" date="2020-04" db="EMBL/GenBank/DDBJ databases">
        <title>Plant Genome Project.</title>
        <authorList>
            <person name="Zhang R.-G."/>
        </authorList>
    </citation>
    <scope>NUCLEOTIDE SEQUENCE [LARGE SCALE GENOMIC DNA]</scope>
    <source>
        <strain evidence="1">YNK0</strain>
        <tissue evidence="1">Leaf</tissue>
    </source>
</reference>
<evidence type="ECO:0000313" key="1">
    <source>
        <dbReference type="EMBL" id="KAF8396456.1"/>
    </source>
</evidence>
<dbReference type="EMBL" id="JABCRI010000012">
    <property type="protein sequence ID" value="KAF8396456.1"/>
    <property type="molecule type" value="Genomic_DNA"/>
</dbReference>
<evidence type="ECO:0000313" key="2">
    <source>
        <dbReference type="Proteomes" id="UP000655225"/>
    </source>
</evidence>
<sequence length="75" mass="8656">MAGRSEAMYTRVMYHLDQAFEEIATMENEILQKENGEDVTKELDGKNKQPEYVDVNLDSSTPEWPLEWDGYAPSI</sequence>
<keyword evidence="2" id="KW-1185">Reference proteome</keyword>
<dbReference type="Proteomes" id="UP000655225">
    <property type="component" value="Unassembled WGS sequence"/>
</dbReference>
<accession>A0A834Z386</accession>
<organism evidence="1 2">
    <name type="scientific">Tetracentron sinense</name>
    <name type="common">Spur-leaf</name>
    <dbReference type="NCBI Taxonomy" id="13715"/>
    <lineage>
        <taxon>Eukaryota</taxon>
        <taxon>Viridiplantae</taxon>
        <taxon>Streptophyta</taxon>
        <taxon>Embryophyta</taxon>
        <taxon>Tracheophyta</taxon>
        <taxon>Spermatophyta</taxon>
        <taxon>Magnoliopsida</taxon>
        <taxon>Trochodendrales</taxon>
        <taxon>Trochodendraceae</taxon>
        <taxon>Tetracentron</taxon>
    </lineage>
</organism>
<proteinExistence type="predicted"/>
<protein>
    <submittedName>
        <fullName evidence="1">Uncharacterized protein</fullName>
    </submittedName>
</protein>